<evidence type="ECO:0000313" key="3">
    <source>
        <dbReference type="EMBL" id="RHK95745.1"/>
    </source>
</evidence>
<dbReference type="AlphaFoldDB" id="A0A174M0H5"/>
<evidence type="ECO:0000313" key="5">
    <source>
        <dbReference type="Proteomes" id="UP000284267"/>
    </source>
</evidence>
<dbReference type="EMBL" id="CZBA01000003">
    <property type="protein sequence ID" value="CUP28407.1"/>
    <property type="molecule type" value="Genomic_DNA"/>
</dbReference>
<proteinExistence type="predicted"/>
<evidence type="ECO:0000313" key="4">
    <source>
        <dbReference type="Proteomes" id="UP000095413"/>
    </source>
</evidence>
<dbReference type="Proteomes" id="UP000095413">
    <property type="component" value="Unassembled WGS sequence"/>
</dbReference>
<reference evidence="2 4" key="1">
    <citation type="submission" date="2015-09" db="EMBL/GenBank/DDBJ databases">
        <authorList>
            <consortium name="Pathogen Informatics"/>
        </authorList>
    </citation>
    <scope>NUCLEOTIDE SEQUENCE [LARGE SCALE GENOMIC DNA]</scope>
    <source>
        <strain evidence="2 4">2789STDY5834921</strain>
    </source>
</reference>
<evidence type="ECO:0000256" key="1">
    <source>
        <dbReference type="ARBA" id="ARBA00022649"/>
    </source>
</evidence>
<reference evidence="3 5" key="2">
    <citation type="submission" date="2018-08" db="EMBL/GenBank/DDBJ databases">
        <title>A genome reference for cultivated species of the human gut microbiota.</title>
        <authorList>
            <person name="Zou Y."/>
            <person name="Xue W."/>
            <person name="Luo G."/>
        </authorList>
    </citation>
    <scope>NUCLEOTIDE SEQUENCE [LARGE SCALE GENOMIC DNA]</scope>
    <source>
        <strain evidence="3 5">AF39-4</strain>
    </source>
</reference>
<protein>
    <submittedName>
        <fullName evidence="2">Plasmid stabilisation system protein</fullName>
    </submittedName>
    <submittedName>
        <fullName evidence="3">Type II toxin-antitoxin system RelE/ParE family toxin</fullName>
    </submittedName>
</protein>
<name>A0A174M0H5_9FIRM</name>
<gene>
    <name evidence="3" type="ORF">DW040_07920</name>
    <name evidence="2" type="ORF">ERS852533_00883</name>
</gene>
<dbReference type="Pfam" id="PF05016">
    <property type="entry name" value="ParE_toxin"/>
    <property type="match status" value="1"/>
</dbReference>
<sequence>MQEYKIILTWEAIYDVTDIADYIEEEFGLQRADRFQSDLKEQMQNLSQFSTAFPRTQILYRGYSMHKRSFPPSIIFYIIMEETKEIHILRVLRHERDWENILLQRLTYTYPE</sequence>
<keyword evidence="1" id="KW-1277">Toxin-antitoxin system</keyword>
<dbReference type="EMBL" id="QROE01000003">
    <property type="protein sequence ID" value="RHK95745.1"/>
    <property type="molecule type" value="Genomic_DNA"/>
</dbReference>
<dbReference type="Proteomes" id="UP000284267">
    <property type="component" value="Unassembled WGS sequence"/>
</dbReference>
<dbReference type="Gene3D" id="3.30.2310.20">
    <property type="entry name" value="RelE-like"/>
    <property type="match status" value="1"/>
</dbReference>
<accession>A0A174M0H5</accession>
<dbReference type="RefSeq" id="WP_055055546.1">
    <property type="nucleotide sequence ID" value="NZ_CABJDZ010000003.1"/>
</dbReference>
<dbReference type="OrthoDB" id="1823658at2"/>
<evidence type="ECO:0000313" key="2">
    <source>
        <dbReference type="EMBL" id="CUP28407.1"/>
    </source>
</evidence>
<organism evidence="2 4">
    <name type="scientific">Blautia obeum</name>
    <dbReference type="NCBI Taxonomy" id="40520"/>
    <lineage>
        <taxon>Bacteria</taxon>
        <taxon>Bacillati</taxon>
        <taxon>Bacillota</taxon>
        <taxon>Clostridia</taxon>
        <taxon>Lachnospirales</taxon>
        <taxon>Lachnospiraceae</taxon>
        <taxon>Blautia</taxon>
    </lineage>
</organism>
<dbReference type="InterPro" id="IPR007712">
    <property type="entry name" value="RelE/ParE_toxin"/>
</dbReference>
<dbReference type="InterPro" id="IPR035093">
    <property type="entry name" value="RelE/ParE_toxin_dom_sf"/>
</dbReference>